<dbReference type="InterPro" id="IPR000748">
    <property type="entry name" value="PsdUridine_synth_RsuA/RluB/E/F"/>
</dbReference>
<feature type="compositionally biased region" description="Polar residues" evidence="5">
    <location>
        <begin position="106"/>
        <end position="116"/>
    </location>
</feature>
<dbReference type="SUPFAM" id="SSF55174">
    <property type="entry name" value="Alpha-L RNA-binding motif"/>
    <property type="match status" value="1"/>
</dbReference>
<evidence type="ECO:0000313" key="8">
    <source>
        <dbReference type="Proteomes" id="UP000326903"/>
    </source>
</evidence>
<comment type="similarity">
    <text evidence="1 4">Belongs to the pseudouridine synthase RsuA family.</text>
</comment>
<dbReference type="InterPro" id="IPR050343">
    <property type="entry name" value="RsuA_PseudoU_synthase"/>
</dbReference>
<dbReference type="Pfam" id="PF01479">
    <property type="entry name" value="S4"/>
    <property type="match status" value="1"/>
</dbReference>
<evidence type="ECO:0000256" key="5">
    <source>
        <dbReference type="SAM" id="MobiDB-lite"/>
    </source>
</evidence>
<dbReference type="InterPro" id="IPR042092">
    <property type="entry name" value="PsdUridine_s_RsuA/RluB/E/F_cat"/>
</dbReference>
<dbReference type="InterPro" id="IPR020103">
    <property type="entry name" value="PsdUridine_synth_cat_dom_sf"/>
</dbReference>
<reference evidence="7 8" key="1">
    <citation type="submission" date="2019-09" db="EMBL/GenBank/DDBJ databases">
        <title>Draft genome sequence of Ginsengibacter sp. BR5-29.</title>
        <authorList>
            <person name="Im W.-T."/>
        </authorList>
    </citation>
    <scope>NUCLEOTIDE SEQUENCE [LARGE SCALE GENOMIC DNA]</scope>
    <source>
        <strain evidence="7 8">BR5-29</strain>
    </source>
</reference>
<keyword evidence="2 4" id="KW-0413">Isomerase</keyword>
<evidence type="ECO:0000256" key="4">
    <source>
        <dbReference type="RuleBase" id="RU003887"/>
    </source>
</evidence>
<dbReference type="InterPro" id="IPR002942">
    <property type="entry name" value="S4_RNA-bd"/>
</dbReference>
<dbReference type="PROSITE" id="PS01149">
    <property type="entry name" value="PSI_RSU"/>
    <property type="match status" value="1"/>
</dbReference>
<organism evidence="7 8">
    <name type="scientific">Ginsengibacter hankyongi</name>
    <dbReference type="NCBI Taxonomy" id="2607284"/>
    <lineage>
        <taxon>Bacteria</taxon>
        <taxon>Pseudomonadati</taxon>
        <taxon>Bacteroidota</taxon>
        <taxon>Chitinophagia</taxon>
        <taxon>Chitinophagales</taxon>
        <taxon>Chitinophagaceae</taxon>
        <taxon>Ginsengibacter</taxon>
    </lineage>
</organism>
<dbReference type="GO" id="GO:0120159">
    <property type="term" value="F:rRNA pseudouridine synthase activity"/>
    <property type="evidence" value="ECO:0007669"/>
    <property type="project" value="UniProtKB-ARBA"/>
</dbReference>
<dbReference type="Pfam" id="PF00849">
    <property type="entry name" value="PseudoU_synth_2"/>
    <property type="match status" value="1"/>
</dbReference>
<dbReference type="CDD" id="cd00165">
    <property type="entry name" value="S4"/>
    <property type="match status" value="1"/>
</dbReference>
<dbReference type="InterPro" id="IPR020094">
    <property type="entry name" value="TruA/RsuA/RluB/E/F_N"/>
</dbReference>
<comment type="caution">
    <text evidence="7">The sequence shown here is derived from an EMBL/GenBank/DDBJ whole genome shotgun (WGS) entry which is preliminary data.</text>
</comment>
<dbReference type="PANTHER" id="PTHR47683:SF2">
    <property type="entry name" value="RNA-BINDING S4 DOMAIN-CONTAINING PROTEIN"/>
    <property type="match status" value="1"/>
</dbReference>
<dbReference type="InterPro" id="IPR036986">
    <property type="entry name" value="S4_RNA-bd_sf"/>
</dbReference>
<dbReference type="PROSITE" id="PS50889">
    <property type="entry name" value="S4"/>
    <property type="match status" value="1"/>
</dbReference>
<evidence type="ECO:0000259" key="6">
    <source>
        <dbReference type="SMART" id="SM00363"/>
    </source>
</evidence>
<dbReference type="AlphaFoldDB" id="A0A5J5IFR6"/>
<dbReference type="Gene3D" id="3.10.290.10">
    <property type="entry name" value="RNA-binding S4 domain"/>
    <property type="match status" value="1"/>
</dbReference>
<name>A0A5J5IFR6_9BACT</name>
<sequence>MAGESKIWFTCFILSLHFTTVEKTANHFYMSQQPFKKFINPKNNAAIKEKHKQDKKNAKKERAAAIEKHFEEKRSIRQRAFSSNNPVVADKPGRKQKYPQPKKEQATVSSSNTKKITDTSEMPLNKYLAHCGVTSRRDAVSLIIDGKVTVNKKIITQPAFKVSEKDEVIFNGKKLFVTKNLIYILLNKPKDYITTTDDPQNRKTVLQLTKNATDQRIYPVGRLDRNTSGVLLLTNDGQLTQELTHPSFNVKKVYEAKLDKPLTKNDFEKILNGIKLEDGEIFADALAYADSKDKSIIGIELHSGRNRIVRRIFEHLGYDVKGLDRVMYANLTKKNVERGKWRYLSEKEVRLLKYMNKQKSIRTANKENKKIDTSEFN</sequence>
<dbReference type="Proteomes" id="UP000326903">
    <property type="component" value="Unassembled WGS sequence"/>
</dbReference>
<dbReference type="NCBIfam" id="TIGR00093">
    <property type="entry name" value="pseudouridine synthase"/>
    <property type="match status" value="1"/>
</dbReference>
<dbReference type="EC" id="5.4.99.-" evidence="4"/>
<proteinExistence type="inferred from homology"/>
<evidence type="ECO:0000313" key="7">
    <source>
        <dbReference type="EMBL" id="KAA9039150.1"/>
    </source>
</evidence>
<dbReference type="CDD" id="cd02870">
    <property type="entry name" value="PseudoU_synth_RsuA_like"/>
    <property type="match status" value="1"/>
</dbReference>
<dbReference type="GO" id="GO:0003723">
    <property type="term" value="F:RNA binding"/>
    <property type="evidence" value="ECO:0007669"/>
    <property type="project" value="UniProtKB-KW"/>
</dbReference>
<evidence type="ECO:0000256" key="3">
    <source>
        <dbReference type="PROSITE-ProRule" id="PRU00182"/>
    </source>
</evidence>
<dbReference type="EMBL" id="VYQF01000002">
    <property type="protein sequence ID" value="KAA9039150.1"/>
    <property type="molecule type" value="Genomic_DNA"/>
</dbReference>
<dbReference type="SMART" id="SM00363">
    <property type="entry name" value="S4"/>
    <property type="match status" value="1"/>
</dbReference>
<feature type="region of interest" description="Disordered" evidence="5">
    <location>
        <begin position="74"/>
        <end position="116"/>
    </location>
</feature>
<dbReference type="InterPro" id="IPR006145">
    <property type="entry name" value="PsdUridine_synth_RsuA/RluA"/>
</dbReference>
<dbReference type="GO" id="GO:0000455">
    <property type="term" value="P:enzyme-directed rRNA pseudouridine synthesis"/>
    <property type="evidence" value="ECO:0007669"/>
    <property type="project" value="UniProtKB-ARBA"/>
</dbReference>
<keyword evidence="8" id="KW-1185">Reference proteome</keyword>
<dbReference type="InterPro" id="IPR018496">
    <property type="entry name" value="PsdUridine_synth_RsuA/RluB_CS"/>
</dbReference>
<evidence type="ECO:0000256" key="2">
    <source>
        <dbReference type="ARBA" id="ARBA00023235"/>
    </source>
</evidence>
<evidence type="ECO:0000256" key="1">
    <source>
        <dbReference type="ARBA" id="ARBA00008348"/>
    </source>
</evidence>
<accession>A0A5J5IFR6</accession>
<dbReference type="Gene3D" id="3.30.70.580">
    <property type="entry name" value="Pseudouridine synthase I, catalytic domain, N-terminal subdomain"/>
    <property type="match status" value="1"/>
</dbReference>
<gene>
    <name evidence="7" type="ORF">FW778_09955</name>
</gene>
<dbReference type="Gene3D" id="3.30.70.1560">
    <property type="entry name" value="Alpha-L RNA-binding motif"/>
    <property type="match status" value="1"/>
</dbReference>
<dbReference type="SUPFAM" id="SSF55120">
    <property type="entry name" value="Pseudouridine synthase"/>
    <property type="match status" value="1"/>
</dbReference>
<protein>
    <recommendedName>
        <fullName evidence="4">Pseudouridine synthase</fullName>
        <ecNumber evidence="4">5.4.99.-</ecNumber>
    </recommendedName>
</protein>
<feature type="domain" description="RNA-binding S4" evidence="6">
    <location>
        <begin position="122"/>
        <end position="182"/>
    </location>
</feature>
<dbReference type="PANTHER" id="PTHR47683">
    <property type="entry name" value="PSEUDOURIDINE SYNTHASE FAMILY PROTEIN-RELATED"/>
    <property type="match status" value="1"/>
</dbReference>
<keyword evidence="3" id="KW-0694">RNA-binding</keyword>